<evidence type="ECO:0000259" key="5">
    <source>
        <dbReference type="PROSITE" id="PS51918"/>
    </source>
</evidence>
<gene>
    <name evidence="6" type="ORF">SAMN04488589_2026</name>
</gene>
<evidence type="ECO:0000313" key="7">
    <source>
        <dbReference type="Proteomes" id="UP000199259"/>
    </source>
</evidence>
<dbReference type="PROSITE" id="PS51918">
    <property type="entry name" value="RADICAL_SAM"/>
    <property type="match status" value="1"/>
</dbReference>
<proteinExistence type="predicted"/>
<keyword evidence="3" id="KW-0408">Iron</keyword>
<dbReference type="GO" id="GO:0051536">
    <property type="term" value="F:iron-sulfur cluster binding"/>
    <property type="evidence" value="ECO:0007669"/>
    <property type="project" value="UniProtKB-KW"/>
</dbReference>
<dbReference type="InterPro" id="IPR007197">
    <property type="entry name" value="rSAM"/>
</dbReference>
<dbReference type="GO" id="GO:0016740">
    <property type="term" value="F:transferase activity"/>
    <property type="evidence" value="ECO:0007669"/>
    <property type="project" value="TreeGrafter"/>
</dbReference>
<reference evidence="6 7" key="1">
    <citation type="submission" date="2016-10" db="EMBL/GenBank/DDBJ databases">
        <authorList>
            <person name="Varghese N."/>
            <person name="Submissions S."/>
        </authorList>
    </citation>
    <scope>NUCLEOTIDE SEQUENCE [LARGE SCALE GENOMIC DNA]</scope>
    <source>
        <strain evidence="6 7">PL 12/M</strain>
    </source>
</reference>
<dbReference type="Gene3D" id="3.20.20.70">
    <property type="entry name" value="Aldolase class I"/>
    <property type="match status" value="1"/>
</dbReference>
<accession>A0A7Z7B097</accession>
<evidence type="ECO:0000256" key="4">
    <source>
        <dbReference type="ARBA" id="ARBA00023014"/>
    </source>
</evidence>
<keyword evidence="1" id="KW-0949">S-adenosyl-L-methionine</keyword>
<dbReference type="CDD" id="cd01335">
    <property type="entry name" value="Radical_SAM"/>
    <property type="match status" value="1"/>
</dbReference>
<name>A0A7Z7B097_9EURY</name>
<organism evidence="6 7">
    <name type="scientific">Methanolobus vulcani</name>
    <dbReference type="NCBI Taxonomy" id="38026"/>
    <lineage>
        <taxon>Archaea</taxon>
        <taxon>Methanobacteriati</taxon>
        <taxon>Methanobacteriota</taxon>
        <taxon>Stenosarchaea group</taxon>
        <taxon>Methanomicrobia</taxon>
        <taxon>Methanosarcinales</taxon>
        <taxon>Methanosarcinaceae</taxon>
        <taxon>Methanolobus</taxon>
    </lineage>
</organism>
<feature type="domain" description="Radical SAM core" evidence="5">
    <location>
        <begin position="69"/>
        <end position="283"/>
    </location>
</feature>
<dbReference type="PANTHER" id="PTHR43726">
    <property type="entry name" value="3-METHYLORNITHINE SYNTHASE"/>
    <property type="match status" value="1"/>
</dbReference>
<evidence type="ECO:0000256" key="3">
    <source>
        <dbReference type="ARBA" id="ARBA00023004"/>
    </source>
</evidence>
<keyword evidence="2" id="KW-0479">Metal-binding</keyword>
<evidence type="ECO:0000313" key="6">
    <source>
        <dbReference type="EMBL" id="SDG04663.1"/>
    </source>
</evidence>
<sequence>MSDVSVDGREEGLMSEFSYTNLILTAKEKALNGEKLDRESIIALLEIDPDSIDADMLGMAAREVAEEVTGNRASVWASIGVDYKKCAMNCDFCSFGQKWGLIAQESERSAEEIIELTDRFVSQGARWVTLRTTQFYGFDRLIQLIKDIRLAVTGNYEIVVNTGEFDEEKARKLAEAGAQVVYHTLRLREGKDTRFRPEDRIDTLRSVRDSPLNLAYLVEPVGIEHSNEEIADIFLKGMEYGAILSGAMARVPLPGTPFAGSDQLSERRHAQIVAVTRLAAGHHTPDICVHPPSRIAMEWGANVVVVETGAVPRDTGNCDCEWHGFDMVTARDYFENAGYVFYSGDVD</sequence>
<dbReference type="EMBL" id="FNCA01000006">
    <property type="protein sequence ID" value="SDG04663.1"/>
    <property type="molecule type" value="Genomic_DNA"/>
</dbReference>
<keyword evidence="7" id="KW-1185">Reference proteome</keyword>
<dbReference type="SFLD" id="SFLDS00029">
    <property type="entry name" value="Radical_SAM"/>
    <property type="match status" value="1"/>
</dbReference>
<dbReference type="GO" id="GO:0046872">
    <property type="term" value="F:metal ion binding"/>
    <property type="evidence" value="ECO:0007669"/>
    <property type="project" value="UniProtKB-KW"/>
</dbReference>
<protein>
    <submittedName>
        <fullName evidence="6">Biotin synthase</fullName>
    </submittedName>
</protein>
<evidence type="ECO:0000256" key="2">
    <source>
        <dbReference type="ARBA" id="ARBA00022723"/>
    </source>
</evidence>
<evidence type="ECO:0000256" key="1">
    <source>
        <dbReference type="ARBA" id="ARBA00022691"/>
    </source>
</evidence>
<dbReference type="AlphaFoldDB" id="A0A7Z7B097"/>
<dbReference type="InterPro" id="IPR013785">
    <property type="entry name" value="Aldolase_TIM"/>
</dbReference>
<dbReference type="Pfam" id="PF04055">
    <property type="entry name" value="Radical_SAM"/>
    <property type="match status" value="1"/>
</dbReference>
<dbReference type="PANTHER" id="PTHR43726:SF1">
    <property type="entry name" value="BIOTIN SYNTHASE"/>
    <property type="match status" value="1"/>
</dbReference>
<dbReference type="InterPro" id="IPR034422">
    <property type="entry name" value="HydE/PylB-like"/>
</dbReference>
<dbReference type="InterPro" id="IPR058240">
    <property type="entry name" value="rSAM_sf"/>
</dbReference>
<dbReference type="Proteomes" id="UP000199259">
    <property type="component" value="Unassembled WGS sequence"/>
</dbReference>
<comment type="caution">
    <text evidence="6">The sequence shown here is derived from an EMBL/GenBank/DDBJ whole genome shotgun (WGS) entry which is preliminary data.</text>
</comment>
<dbReference type="SUPFAM" id="SSF102114">
    <property type="entry name" value="Radical SAM enzymes"/>
    <property type="match status" value="1"/>
</dbReference>
<keyword evidence="4" id="KW-0411">Iron-sulfur</keyword>
<dbReference type="RefSeq" id="WP_238380792.1">
    <property type="nucleotide sequence ID" value="NZ_FNCA01000006.1"/>
</dbReference>